<keyword evidence="3" id="KW-0472">Membrane</keyword>
<dbReference type="PROSITE" id="PS51450">
    <property type="entry name" value="LRR"/>
    <property type="match status" value="2"/>
</dbReference>
<dbReference type="InterPro" id="IPR003591">
    <property type="entry name" value="Leu-rich_rpt_typical-subtyp"/>
</dbReference>
<organism evidence="4 5">
    <name type="scientific">Crassostrea virginica</name>
    <name type="common">Eastern oyster</name>
    <dbReference type="NCBI Taxonomy" id="6565"/>
    <lineage>
        <taxon>Eukaryota</taxon>
        <taxon>Metazoa</taxon>
        <taxon>Spiralia</taxon>
        <taxon>Lophotrochozoa</taxon>
        <taxon>Mollusca</taxon>
        <taxon>Bivalvia</taxon>
        <taxon>Autobranchia</taxon>
        <taxon>Pteriomorphia</taxon>
        <taxon>Ostreida</taxon>
        <taxon>Ostreoidea</taxon>
        <taxon>Ostreidae</taxon>
        <taxon>Crassostrea</taxon>
    </lineage>
</organism>
<dbReference type="PANTHER" id="PTHR24366">
    <property type="entry name" value="IG(IMMUNOGLOBULIN) AND LRR(LEUCINE RICH REPEAT) DOMAINS"/>
    <property type="match status" value="1"/>
</dbReference>
<keyword evidence="4" id="KW-1185">Reference proteome</keyword>
<keyword evidence="3" id="KW-0812">Transmembrane</keyword>
<evidence type="ECO:0000256" key="2">
    <source>
        <dbReference type="ARBA" id="ARBA00022737"/>
    </source>
</evidence>
<evidence type="ECO:0000313" key="5">
    <source>
        <dbReference type="RefSeq" id="XP_022305233.1"/>
    </source>
</evidence>
<dbReference type="Pfam" id="PF13855">
    <property type="entry name" value="LRR_8"/>
    <property type="match status" value="2"/>
</dbReference>
<dbReference type="KEGG" id="cvn:111112157"/>
<name>A0A8B8BPG5_CRAVI</name>
<evidence type="ECO:0000256" key="1">
    <source>
        <dbReference type="ARBA" id="ARBA00022614"/>
    </source>
</evidence>
<keyword evidence="3" id="KW-1133">Transmembrane helix</keyword>
<dbReference type="InterPro" id="IPR001611">
    <property type="entry name" value="Leu-rich_rpt"/>
</dbReference>
<dbReference type="Gene3D" id="3.80.10.10">
    <property type="entry name" value="Ribonuclease Inhibitor"/>
    <property type="match status" value="1"/>
</dbReference>
<evidence type="ECO:0000256" key="3">
    <source>
        <dbReference type="SAM" id="Phobius"/>
    </source>
</evidence>
<protein>
    <submittedName>
        <fullName evidence="5">Toll-like receptor 4</fullName>
    </submittedName>
</protein>
<dbReference type="SUPFAM" id="SSF52058">
    <property type="entry name" value="L domain-like"/>
    <property type="match status" value="1"/>
</dbReference>
<dbReference type="RefSeq" id="XP_022305233.1">
    <property type="nucleotide sequence ID" value="XM_022449525.1"/>
</dbReference>
<proteinExistence type="predicted"/>
<dbReference type="Proteomes" id="UP000694844">
    <property type="component" value="Chromosome 9"/>
</dbReference>
<dbReference type="SMART" id="SM00369">
    <property type="entry name" value="LRR_TYP"/>
    <property type="match status" value="4"/>
</dbReference>
<feature type="transmembrane region" description="Helical" evidence="3">
    <location>
        <begin position="345"/>
        <end position="367"/>
    </location>
</feature>
<dbReference type="InterPro" id="IPR032675">
    <property type="entry name" value="LRR_dom_sf"/>
</dbReference>
<dbReference type="PRINTS" id="PR00019">
    <property type="entry name" value="LEURICHRPT"/>
</dbReference>
<dbReference type="PANTHER" id="PTHR24366:SF170">
    <property type="entry name" value="RE50361P"/>
    <property type="match status" value="1"/>
</dbReference>
<evidence type="ECO:0000313" key="4">
    <source>
        <dbReference type="Proteomes" id="UP000694844"/>
    </source>
</evidence>
<keyword evidence="1" id="KW-0433">Leucine-rich repeat</keyword>
<keyword evidence="2" id="KW-0677">Repeat</keyword>
<sequence length="368" mass="42636">MLPKTIKYLNVANNVLSYGYYLAEFGSLQNLVTLNKSYQAFFHQVWVQSFLIGCNDTLDPCNSVKTDVERNITENSDTGEVIGQFSSSLQRLKNITIYFPPKMEVLYFHDNMYKLELQDFTLKSVDGPKLTHFHLQNNIIYSLTGPITGLSSVVHADLSNNFCSYISPKFFNDFQNLSFLDLSHNALGEIIENDVNGNIFRNLFKLKYLNLTRNRIVRLPDPIFRNLVHLKQLNLSYNSLSEFTIPINHMKELRWLDLSNNQLSFLDQSTRDTLDTLSSDKEIYVNLNANRLLCNCEHMEFVKWMRQSRNVIFVNSNEYTCSYMNSSRVSFSQIDRLLQQMEKRCASYTLTIVLMTSLVIVILTATFS</sequence>
<dbReference type="AlphaFoldDB" id="A0A8B8BPG5"/>
<dbReference type="OrthoDB" id="6122780at2759"/>
<reference evidence="5" key="1">
    <citation type="submission" date="2025-08" db="UniProtKB">
        <authorList>
            <consortium name="RefSeq"/>
        </authorList>
    </citation>
    <scope>IDENTIFICATION</scope>
    <source>
        <tissue evidence="5">Whole sample</tissue>
    </source>
</reference>
<gene>
    <name evidence="5" type="primary">LOC111112157</name>
</gene>
<accession>A0A8B8BPG5</accession>
<dbReference type="GeneID" id="111112157"/>